<keyword evidence="5" id="KW-1185">Reference proteome</keyword>
<dbReference type="AlphaFoldDB" id="A0AAW9MVN3"/>
<evidence type="ECO:0000256" key="2">
    <source>
        <dbReference type="SAM" id="SignalP"/>
    </source>
</evidence>
<dbReference type="PANTHER" id="PTHR30032:SF1">
    <property type="entry name" value="N-ACETYLMURAMOYL-L-ALANINE AMIDASE LYTC"/>
    <property type="match status" value="1"/>
</dbReference>
<gene>
    <name evidence="4" type="ORF">VLK81_07310</name>
</gene>
<sequence>MNKIKKIFGIFFILVLIFSSFTTAFADSYTKISKDKIKLLKADKSKTLVGASLSLQLSSSFGDGEVSAGYKKPNGQLIEKTFLKNKNSGNYYLDFKADMTGKYEFLYLNFNGTKYDGKDFYASFEAFNSIEDIFPGEKFPYTNAENLDGISTVKSKDIVNALGQVRFYDRDLKALEVHVLMEGVKNYEMNILNDGLSIISDFEFGEKVLPGTYKVRFEAEGKTLEKEIEVVDNNSESDYVRLSSMPILDNTIVTLSAASPSAIRLSGSDRYETAIAISQEAYSKAKTVIVANGLNFPDALGAVSLSSSLKAPIIFANSDVIDSKAKAEVLRLGAKKAIIVGGRESVSSNYFESLENLGLSVKRISGDNRIETALKVSKELNSIKKINKVILVNYDSFADALSAGALSGSKNFPIIYTDVNNIDGKVTEFLEDSNISEAIIIGGKNSVSNKVESILSDLDISSIRIEGENRYITSNAIANRFFKDSKIVTVASGEKFPDALAGGVLASKLGSPIILSQADNLNSGIIKFISENEVYKAYVFGGYETISDEVVEEIKSNTDLNVKPEKSPKDENNEELPGKTEDNRENKDEAKVIVHNIEKRIPTKDNPIRIMLDQGHGPFYNQGFYKDYYEGEAMFYYGLKLKEELEKYGFYVETTRTDFEKELQDLIESKFSSSDGISLKERGEKAEGFDLLISLHSNAMPSSLLNYKDVRGSEIYDSVNTPRNDLAELIGKTVANHFDHPFRGVKYRVNDDGTGTNWYGVLRNSKATHSMLLEHGFHTNALDCELLMDNGFKAQMAEKTAAAIAEYYGMPVE</sequence>
<name>A0AAW9MVN3_9FIRM</name>
<feature type="domain" description="MurNAc-LAA" evidence="3">
    <location>
        <begin position="680"/>
        <end position="805"/>
    </location>
</feature>
<dbReference type="InterPro" id="IPR051922">
    <property type="entry name" value="Bact_Sporulation_Assoc"/>
</dbReference>
<dbReference type="GO" id="GO:0008745">
    <property type="term" value="F:N-acetylmuramoyl-L-alanine amidase activity"/>
    <property type="evidence" value="ECO:0007669"/>
    <property type="project" value="InterPro"/>
</dbReference>
<dbReference type="SUPFAM" id="SSF53187">
    <property type="entry name" value="Zn-dependent exopeptidases"/>
    <property type="match status" value="1"/>
</dbReference>
<dbReference type="CDD" id="cd02696">
    <property type="entry name" value="MurNAc-LAA"/>
    <property type="match status" value="1"/>
</dbReference>
<comment type="caution">
    <text evidence="4">The sequence shown here is derived from an EMBL/GenBank/DDBJ whole genome shotgun (WGS) entry which is preliminary data.</text>
</comment>
<protein>
    <submittedName>
        <fullName evidence="4">Cell wall-binding repeat-containing protein</fullName>
    </submittedName>
</protein>
<evidence type="ECO:0000313" key="4">
    <source>
        <dbReference type="EMBL" id="MEB3429813.1"/>
    </source>
</evidence>
<dbReference type="PANTHER" id="PTHR30032">
    <property type="entry name" value="N-ACETYLMURAMOYL-L-ALANINE AMIDASE-RELATED"/>
    <property type="match status" value="1"/>
</dbReference>
<keyword evidence="2" id="KW-0732">Signal</keyword>
<dbReference type="InterPro" id="IPR007253">
    <property type="entry name" value="Cell_wall-bd_2"/>
</dbReference>
<dbReference type="InterPro" id="IPR002508">
    <property type="entry name" value="MurNAc-LAA_cat"/>
</dbReference>
<dbReference type="Gene3D" id="3.40.630.40">
    <property type="entry name" value="Zn-dependent exopeptidases"/>
    <property type="match status" value="1"/>
</dbReference>
<feature type="signal peptide" evidence="2">
    <location>
        <begin position="1"/>
        <end position="26"/>
    </location>
</feature>
<dbReference type="RefSeq" id="WP_324619971.1">
    <property type="nucleotide sequence ID" value="NZ_JAYKOT010000003.1"/>
</dbReference>
<dbReference type="Proteomes" id="UP001357733">
    <property type="component" value="Unassembled WGS sequence"/>
</dbReference>
<dbReference type="Pfam" id="PF04122">
    <property type="entry name" value="CW_binding_2"/>
    <property type="match status" value="3"/>
</dbReference>
<feature type="region of interest" description="Disordered" evidence="1">
    <location>
        <begin position="557"/>
        <end position="588"/>
    </location>
</feature>
<dbReference type="EMBL" id="JAYKOT010000003">
    <property type="protein sequence ID" value="MEB3429813.1"/>
    <property type="molecule type" value="Genomic_DNA"/>
</dbReference>
<dbReference type="GO" id="GO:0009253">
    <property type="term" value="P:peptidoglycan catabolic process"/>
    <property type="evidence" value="ECO:0007669"/>
    <property type="project" value="InterPro"/>
</dbReference>
<reference evidence="4 5" key="1">
    <citation type="submission" date="2024-01" db="EMBL/GenBank/DDBJ databases">
        <title>Complete genome sequence of Citroniella saccharovorans strain M6.X9, isolated from human fecal sample.</title>
        <authorList>
            <person name="Cheng G."/>
            <person name="Westerholm M."/>
            <person name="Schnurer A."/>
        </authorList>
    </citation>
    <scope>NUCLEOTIDE SEQUENCE [LARGE SCALE GENOMIC DNA]</scope>
    <source>
        <strain evidence="4 5">DSM 29873</strain>
    </source>
</reference>
<dbReference type="Pfam" id="PF01520">
    <property type="entry name" value="Amidase_3"/>
    <property type="match status" value="1"/>
</dbReference>
<accession>A0AAW9MVN3</accession>
<evidence type="ECO:0000313" key="5">
    <source>
        <dbReference type="Proteomes" id="UP001357733"/>
    </source>
</evidence>
<organism evidence="4 5">
    <name type="scientific">Citroniella saccharovorans</name>
    <dbReference type="NCBI Taxonomy" id="2053367"/>
    <lineage>
        <taxon>Bacteria</taxon>
        <taxon>Bacillati</taxon>
        <taxon>Bacillota</taxon>
        <taxon>Tissierellia</taxon>
        <taxon>Tissierellales</taxon>
        <taxon>Peptoniphilaceae</taxon>
        <taxon>Citroniella</taxon>
    </lineage>
</organism>
<feature type="chain" id="PRO_5043443552" evidence="2">
    <location>
        <begin position="27"/>
        <end position="813"/>
    </location>
</feature>
<dbReference type="SMART" id="SM00646">
    <property type="entry name" value="Ami_3"/>
    <property type="match status" value="1"/>
</dbReference>
<evidence type="ECO:0000256" key="1">
    <source>
        <dbReference type="SAM" id="MobiDB-lite"/>
    </source>
</evidence>
<proteinExistence type="predicted"/>
<dbReference type="Gene3D" id="3.40.50.12090">
    <property type="match status" value="3"/>
</dbReference>
<evidence type="ECO:0000259" key="3">
    <source>
        <dbReference type="SMART" id="SM00646"/>
    </source>
</evidence>